<dbReference type="GO" id="GO:0006171">
    <property type="term" value="P:cAMP biosynthetic process"/>
    <property type="evidence" value="ECO:0007669"/>
    <property type="project" value="TreeGrafter"/>
</dbReference>
<feature type="transmembrane region" description="Helical" evidence="7">
    <location>
        <begin position="312"/>
        <end position="333"/>
    </location>
</feature>
<dbReference type="GO" id="GO:0004016">
    <property type="term" value="F:adenylate cyclase activity"/>
    <property type="evidence" value="ECO:0007669"/>
    <property type="project" value="UniProtKB-ARBA"/>
</dbReference>
<dbReference type="InterPro" id="IPR050697">
    <property type="entry name" value="Adenylyl/Guanylyl_Cyclase_3/4"/>
</dbReference>
<dbReference type="EMBL" id="MHVL01000023">
    <property type="protein sequence ID" value="OHA93261.1"/>
    <property type="molecule type" value="Genomic_DNA"/>
</dbReference>
<evidence type="ECO:0000256" key="4">
    <source>
        <dbReference type="ARBA" id="ARBA00022692"/>
    </source>
</evidence>
<evidence type="ECO:0000313" key="9">
    <source>
        <dbReference type="EMBL" id="OHA93261.1"/>
    </source>
</evidence>
<dbReference type="PANTHER" id="PTHR43081">
    <property type="entry name" value="ADENYLATE CYCLASE, TERMINAL-DIFFERENTIATION SPECIFIC-RELATED"/>
    <property type="match status" value="1"/>
</dbReference>
<sequence>MLKRFAYLILAFIIGIIISLSYFSGLFTGLEYFLEDRLFQNKLERDELVIVAIDDDSIQKIGQWPWPREIFAKFLESVGKAPPKSIAIDVIFAEPSRIDTGDDLKFRDALEEVDYPVVLAMEATSLQIDNKIAYIEKKLLPLSLFQTKNTTLGLVNVISDSDSVVRRFPISAKDSQSNNSYRTLAYEALLRANLPIPNEENLLPLNRIVYGSQTGSIRRIPFYRFLEDQNIAKELQGKVVFVGATAEDLHDSKPTPLSRGTPMPGVEIHANIARGLLSGDRLVPLGTFETSAWILLASIVSSLFFIFANRLLIVVGGNVLVGLLYLVTIIILFERGIAVNLIHIELSWIVTTITLSLYKFFIAEKEKREMKRTFGKYVSPSVLEQIVKNPKAVLLGGEEKEITVLFSDIRGFTSISEKTTPRELVRILNTYFSSITKKIIENDGVLDKYIGDAIMAFWGAPIPEPKQADKAVKAALEMLEELKKINIQFLASGDPEIKIGIGIYTGKAIVGNIGSEHRFDYTAIGDTVNIASRIEGLTKEYKTEIIIGESTKNKLTENFSVTLLGKTNVKGKLEEVTIYSVTK</sequence>
<dbReference type="InterPro" id="IPR029787">
    <property type="entry name" value="Nucleotide_cyclase"/>
</dbReference>
<reference evidence="9 10" key="1">
    <citation type="journal article" date="2016" name="Nat. Commun.">
        <title>Thousands of microbial genomes shed light on interconnected biogeochemical processes in an aquifer system.</title>
        <authorList>
            <person name="Anantharaman K."/>
            <person name="Brown C.T."/>
            <person name="Hug L.A."/>
            <person name="Sharon I."/>
            <person name="Castelle C.J."/>
            <person name="Probst A.J."/>
            <person name="Thomas B.C."/>
            <person name="Singh A."/>
            <person name="Wilkins M.J."/>
            <person name="Karaoz U."/>
            <person name="Brodie E.L."/>
            <person name="Williams K.H."/>
            <person name="Hubbard S.S."/>
            <person name="Banfield J.F."/>
        </authorList>
    </citation>
    <scope>NUCLEOTIDE SEQUENCE [LARGE SCALE GENOMIC DNA]</scope>
</reference>
<keyword evidence="3" id="KW-1003">Cell membrane</keyword>
<dbReference type="PROSITE" id="PS50125">
    <property type="entry name" value="GUANYLATE_CYCLASE_2"/>
    <property type="match status" value="1"/>
</dbReference>
<evidence type="ECO:0000256" key="7">
    <source>
        <dbReference type="SAM" id="Phobius"/>
    </source>
</evidence>
<feature type="domain" description="Guanylate cyclase" evidence="8">
    <location>
        <begin position="403"/>
        <end position="535"/>
    </location>
</feature>
<dbReference type="SMART" id="SM01080">
    <property type="entry name" value="CHASE2"/>
    <property type="match status" value="1"/>
</dbReference>
<dbReference type="FunFam" id="3.30.70.1230:FF:000016">
    <property type="entry name" value="Adenylate/guanylate cyclase domain-containing protein"/>
    <property type="match status" value="1"/>
</dbReference>
<gene>
    <name evidence="9" type="ORF">A2W58_00245</name>
</gene>
<dbReference type="GO" id="GO:0035556">
    <property type="term" value="P:intracellular signal transduction"/>
    <property type="evidence" value="ECO:0007669"/>
    <property type="project" value="InterPro"/>
</dbReference>
<dbReference type="InterPro" id="IPR007890">
    <property type="entry name" value="CHASE2"/>
</dbReference>
<evidence type="ECO:0000256" key="1">
    <source>
        <dbReference type="ARBA" id="ARBA00004196"/>
    </source>
</evidence>
<dbReference type="PANTHER" id="PTHR43081:SF1">
    <property type="entry name" value="ADENYLATE CYCLASE, TERMINAL-DIFFERENTIATION SPECIFIC"/>
    <property type="match status" value="1"/>
</dbReference>
<name>A0A1G2T9H6_9BACT</name>
<keyword evidence="4 7" id="KW-0812">Transmembrane</keyword>
<dbReference type="SMART" id="SM00044">
    <property type="entry name" value="CYCc"/>
    <property type="match status" value="1"/>
</dbReference>
<dbReference type="Pfam" id="PF05226">
    <property type="entry name" value="CHASE2"/>
    <property type="match status" value="1"/>
</dbReference>
<dbReference type="InterPro" id="IPR001054">
    <property type="entry name" value="A/G_cyclase"/>
</dbReference>
<dbReference type="Proteomes" id="UP000179264">
    <property type="component" value="Unassembled WGS sequence"/>
</dbReference>
<evidence type="ECO:0000259" key="8">
    <source>
        <dbReference type="PROSITE" id="PS50125"/>
    </source>
</evidence>
<feature type="transmembrane region" description="Helical" evidence="7">
    <location>
        <begin position="7"/>
        <end position="34"/>
    </location>
</feature>
<proteinExistence type="inferred from homology"/>
<organism evidence="9 10">
    <name type="scientific">Candidatus Zambryskibacteria bacterium RIFCSPHIGHO2_02_38_10.5</name>
    <dbReference type="NCBI Taxonomy" id="1802742"/>
    <lineage>
        <taxon>Bacteria</taxon>
        <taxon>Candidatus Zambryskiibacteriota</taxon>
    </lineage>
</organism>
<dbReference type="CDD" id="cd07302">
    <property type="entry name" value="CHD"/>
    <property type="match status" value="1"/>
</dbReference>
<comment type="similarity">
    <text evidence="2">Belongs to the adenylyl cyclase class-3 family.</text>
</comment>
<dbReference type="AlphaFoldDB" id="A0A1G2T9H6"/>
<evidence type="ECO:0000256" key="3">
    <source>
        <dbReference type="ARBA" id="ARBA00022475"/>
    </source>
</evidence>
<dbReference type="SUPFAM" id="SSF55073">
    <property type="entry name" value="Nucleotide cyclase"/>
    <property type="match status" value="1"/>
</dbReference>
<dbReference type="Gene3D" id="3.30.70.1230">
    <property type="entry name" value="Nucleotide cyclase"/>
    <property type="match status" value="1"/>
</dbReference>
<evidence type="ECO:0000256" key="5">
    <source>
        <dbReference type="ARBA" id="ARBA00022989"/>
    </source>
</evidence>
<protein>
    <recommendedName>
        <fullName evidence="8">Guanylate cyclase domain-containing protein</fullName>
    </recommendedName>
</protein>
<evidence type="ECO:0000256" key="6">
    <source>
        <dbReference type="ARBA" id="ARBA00023136"/>
    </source>
</evidence>
<feature type="transmembrane region" description="Helical" evidence="7">
    <location>
        <begin position="290"/>
        <end position="307"/>
    </location>
</feature>
<evidence type="ECO:0000256" key="2">
    <source>
        <dbReference type="ARBA" id="ARBA00005381"/>
    </source>
</evidence>
<comment type="subcellular location">
    <subcellularLocation>
        <location evidence="1">Cell envelope</location>
    </subcellularLocation>
</comment>
<keyword evidence="6 7" id="KW-0472">Membrane</keyword>
<dbReference type="Pfam" id="PF00211">
    <property type="entry name" value="Guanylate_cyc"/>
    <property type="match status" value="1"/>
</dbReference>
<feature type="transmembrane region" description="Helical" evidence="7">
    <location>
        <begin position="339"/>
        <end position="362"/>
    </location>
</feature>
<comment type="caution">
    <text evidence="9">The sequence shown here is derived from an EMBL/GenBank/DDBJ whole genome shotgun (WGS) entry which is preliminary data.</text>
</comment>
<evidence type="ECO:0000313" key="10">
    <source>
        <dbReference type="Proteomes" id="UP000179264"/>
    </source>
</evidence>
<dbReference type="GO" id="GO:0030313">
    <property type="term" value="C:cell envelope"/>
    <property type="evidence" value="ECO:0007669"/>
    <property type="project" value="UniProtKB-SubCell"/>
</dbReference>
<keyword evidence="5 7" id="KW-1133">Transmembrane helix</keyword>
<accession>A0A1G2T9H6</accession>